<keyword evidence="7" id="KW-1185">Reference proteome</keyword>
<dbReference type="EMBL" id="JADFTS010000009">
    <property type="protein sequence ID" value="KAF9590607.1"/>
    <property type="molecule type" value="Genomic_DNA"/>
</dbReference>
<proteinExistence type="predicted"/>
<dbReference type="GO" id="GO:0016491">
    <property type="term" value="F:oxidoreductase activity"/>
    <property type="evidence" value="ECO:0007669"/>
    <property type="project" value="InterPro"/>
</dbReference>
<dbReference type="PROSITE" id="PS01174">
    <property type="entry name" value="LIPASE_GDXG_SER"/>
    <property type="match status" value="1"/>
</dbReference>
<dbReference type="SUPFAM" id="SSF53474">
    <property type="entry name" value="alpha/beta-Hydrolases"/>
    <property type="match status" value="1"/>
</dbReference>
<evidence type="ECO:0000256" key="4">
    <source>
        <dbReference type="PROSITE-ProRule" id="PRU10038"/>
    </source>
</evidence>
<name>A0A835H2T6_9MAGN</name>
<accession>A0A835H2T6</accession>
<dbReference type="GO" id="GO:0016787">
    <property type="term" value="F:hydrolase activity"/>
    <property type="evidence" value="ECO:0007669"/>
    <property type="project" value="InterPro"/>
</dbReference>
<dbReference type="AlphaFoldDB" id="A0A835H2T6"/>
<organism evidence="6 7">
    <name type="scientific">Coptis chinensis</name>
    <dbReference type="NCBI Taxonomy" id="261450"/>
    <lineage>
        <taxon>Eukaryota</taxon>
        <taxon>Viridiplantae</taxon>
        <taxon>Streptophyta</taxon>
        <taxon>Embryophyta</taxon>
        <taxon>Tracheophyta</taxon>
        <taxon>Spermatophyta</taxon>
        <taxon>Magnoliopsida</taxon>
        <taxon>Ranunculales</taxon>
        <taxon>Ranunculaceae</taxon>
        <taxon>Coptidoideae</taxon>
        <taxon>Coptis</taxon>
    </lineage>
</organism>
<gene>
    <name evidence="6" type="ORF">IFM89_035925</name>
</gene>
<dbReference type="PANTHER" id="PTHR23024:SF467">
    <property type="entry name" value="CARBOXYLESTERASE 12-RELATED"/>
    <property type="match status" value="1"/>
</dbReference>
<protein>
    <recommendedName>
        <fullName evidence="5">CCT domain-containing protein</fullName>
    </recommendedName>
</protein>
<feature type="active site" evidence="4">
    <location>
        <position position="179"/>
    </location>
</feature>
<dbReference type="SUPFAM" id="SSF63380">
    <property type="entry name" value="Riboflavin synthase domain-like"/>
    <property type="match status" value="1"/>
</dbReference>
<comment type="caution">
    <text evidence="6">The sequence shown here is derived from an EMBL/GenBank/DDBJ whole genome shotgun (WGS) entry which is preliminary data.</text>
</comment>
<dbReference type="InterPro" id="IPR029058">
    <property type="entry name" value="AB_hydrolase_fold"/>
</dbReference>
<dbReference type="InterPro" id="IPR050466">
    <property type="entry name" value="Carboxylest/Gibb_receptor"/>
</dbReference>
<evidence type="ECO:0000256" key="2">
    <source>
        <dbReference type="ARBA" id="ARBA00023242"/>
    </source>
</evidence>
<dbReference type="Pfam" id="PF07859">
    <property type="entry name" value="Abhydrolase_3"/>
    <property type="match status" value="1"/>
</dbReference>
<dbReference type="PANTHER" id="PTHR23024">
    <property type="entry name" value="ARYLACETAMIDE DEACETYLASE"/>
    <property type="match status" value="1"/>
</dbReference>
<evidence type="ECO:0000256" key="3">
    <source>
        <dbReference type="PROSITE-ProRule" id="PRU00357"/>
    </source>
</evidence>
<evidence type="ECO:0000256" key="1">
    <source>
        <dbReference type="ARBA" id="ARBA00004123"/>
    </source>
</evidence>
<dbReference type="PROSITE" id="PS51017">
    <property type="entry name" value="CCT"/>
    <property type="match status" value="1"/>
</dbReference>
<dbReference type="OrthoDB" id="408631at2759"/>
<evidence type="ECO:0000259" key="5">
    <source>
        <dbReference type="PROSITE" id="PS51017"/>
    </source>
</evidence>
<dbReference type="Gene3D" id="3.40.50.1820">
    <property type="entry name" value="alpha/beta hydrolase"/>
    <property type="match status" value="1"/>
</dbReference>
<feature type="domain" description="CCT" evidence="5">
    <location>
        <begin position="96"/>
        <end position="138"/>
    </location>
</feature>
<dbReference type="Gene3D" id="1.20.990.10">
    <property type="entry name" value="NADPH-cytochrome p450 Reductase, Chain A, domain 3"/>
    <property type="match status" value="1"/>
</dbReference>
<sequence>MTGDSAWATIAHDMDEYAQWIVASQRSLLEVMDEFPSAKPPLGVFLLLYLLSCSRDTIRSHHHQAPEMPIIWNSLLCLELKRHPTKVDMELLAHNRDNAMLRYKEKKRTRRFDKHIRYESRKATADTRKRVKGRRAPEHPVLIAYEDSWTSLQWLVSQYEEEWLNKYVDFDRVFMAGDSAGANIAHNMAIRDGHSELTGVKLVGIVLVHPFFYGAEPLESEPNMEIAWKLMECSMSNDNWGR</sequence>
<evidence type="ECO:0000313" key="6">
    <source>
        <dbReference type="EMBL" id="KAF9590607.1"/>
    </source>
</evidence>
<dbReference type="InterPro" id="IPR013094">
    <property type="entry name" value="AB_hydrolase_3"/>
</dbReference>
<dbReference type="InterPro" id="IPR010402">
    <property type="entry name" value="CCT_domain"/>
</dbReference>
<dbReference type="InterPro" id="IPR017938">
    <property type="entry name" value="Riboflavin_synthase-like_b-brl"/>
</dbReference>
<dbReference type="InterPro" id="IPR023173">
    <property type="entry name" value="NADPH_Cyt_P450_Rdtase_alpha"/>
</dbReference>
<dbReference type="Proteomes" id="UP000631114">
    <property type="component" value="Unassembled WGS sequence"/>
</dbReference>
<reference evidence="6 7" key="1">
    <citation type="submission" date="2020-10" db="EMBL/GenBank/DDBJ databases">
        <title>The Coptis chinensis genome and diversification of protoberbering-type alkaloids.</title>
        <authorList>
            <person name="Wang B."/>
            <person name="Shu S."/>
            <person name="Song C."/>
            <person name="Liu Y."/>
        </authorList>
    </citation>
    <scope>NUCLEOTIDE SEQUENCE [LARGE SCALE GENOMIC DNA]</scope>
    <source>
        <strain evidence="6">HL-2020</strain>
        <tissue evidence="6">Leaf</tissue>
    </source>
</reference>
<comment type="subcellular location">
    <subcellularLocation>
        <location evidence="1 3">Nucleus</location>
    </subcellularLocation>
</comment>
<evidence type="ECO:0000313" key="7">
    <source>
        <dbReference type="Proteomes" id="UP000631114"/>
    </source>
</evidence>
<dbReference type="GO" id="GO:0005634">
    <property type="term" value="C:nucleus"/>
    <property type="evidence" value="ECO:0007669"/>
    <property type="project" value="UniProtKB-SubCell"/>
</dbReference>
<dbReference type="InterPro" id="IPR033140">
    <property type="entry name" value="Lipase_GDXG_put_SER_AS"/>
</dbReference>
<keyword evidence="2 3" id="KW-0539">Nucleus</keyword>